<reference evidence="2" key="1">
    <citation type="journal article" date="2023" name="G3 (Bethesda)">
        <title>Genome assembly and association tests identify interacting loci associated with vigor, precocity, and sex in interspecific pistachio rootstocks.</title>
        <authorList>
            <person name="Palmer W."/>
            <person name="Jacygrad E."/>
            <person name="Sagayaradj S."/>
            <person name="Cavanaugh K."/>
            <person name="Han R."/>
            <person name="Bertier L."/>
            <person name="Beede B."/>
            <person name="Kafkas S."/>
            <person name="Golino D."/>
            <person name="Preece J."/>
            <person name="Michelmore R."/>
        </authorList>
    </citation>
    <scope>NUCLEOTIDE SEQUENCE [LARGE SCALE GENOMIC DNA]</scope>
</reference>
<name>A0ACC1BYP2_9ROSI</name>
<comment type="caution">
    <text evidence="1">The sequence shown here is derived from an EMBL/GenBank/DDBJ whole genome shotgun (WGS) entry which is preliminary data.</text>
</comment>
<evidence type="ECO:0000313" key="2">
    <source>
        <dbReference type="Proteomes" id="UP001164250"/>
    </source>
</evidence>
<dbReference type="Proteomes" id="UP001164250">
    <property type="component" value="Chromosome 2"/>
</dbReference>
<sequence>MDDSGAILSHISSFKDMLDQINEEIEANFQITAEIESEIVKCAEIETALALKESELTKILFISQFEIVGLQSVTADSRKSMKHLQEELSNLRTKWDEMPKRMSNKRERFTTACLEFQRDIGKGKNDELVNLLFEKESLENEVRMLDEKINTMKNVMLAFEEEIVEDLHKSNSALHFEIQKDKQENEKLLKDIGNLRSMLVQYYDSS</sequence>
<protein>
    <submittedName>
        <fullName evidence="1">Uncharacterized protein</fullName>
    </submittedName>
</protein>
<accession>A0ACC1BYP2</accession>
<keyword evidence="2" id="KW-1185">Reference proteome</keyword>
<dbReference type="EMBL" id="CM047898">
    <property type="protein sequence ID" value="KAJ0104960.1"/>
    <property type="molecule type" value="Genomic_DNA"/>
</dbReference>
<organism evidence="1 2">
    <name type="scientific">Pistacia atlantica</name>
    <dbReference type="NCBI Taxonomy" id="434234"/>
    <lineage>
        <taxon>Eukaryota</taxon>
        <taxon>Viridiplantae</taxon>
        <taxon>Streptophyta</taxon>
        <taxon>Embryophyta</taxon>
        <taxon>Tracheophyta</taxon>
        <taxon>Spermatophyta</taxon>
        <taxon>Magnoliopsida</taxon>
        <taxon>eudicotyledons</taxon>
        <taxon>Gunneridae</taxon>
        <taxon>Pentapetalae</taxon>
        <taxon>rosids</taxon>
        <taxon>malvids</taxon>
        <taxon>Sapindales</taxon>
        <taxon>Anacardiaceae</taxon>
        <taxon>Pistacia</taxon>
    </lineage>
</organism>
<evidence type="ECO:0000313" key="1">
    <source>
        <dbReference type="EMBL" id="KAJ0104960.1"/>
    </source>
</evidence>
<gene>
    <name evidence="1" type="ORF">Patl1_19064</name>
</gene>
<proteinExistence type="predicted"/>